<dbReference type="PANTHER" id="PTHR31642">
    <property type="entry name" value="TRICHOTHECENE 3-O-ACETYLTRANSFERASE"/>
    <property type="match status" value="1"/>
</dbReference>
<evidence type="ECO:0000256" key="2">
    <source>
        <dbReference type="SAM" id="MobiDB-lite"/>
    </source>
</evidence>
<evidence type="ECO:0000256" key="1">
    <source>
        <dbReference type="ARBA" id="ARBA00009861"/>
    </source>
</evidence>
<dbReference type="InterPro" id="IPR023213">
    <property type="entry name" value="CAT-like_dom_sf"/>
</dbReference>
<accession>A0ABM4AAS6</accession>
<sequence>MQYNFALPFDPFDTIGVSYMVNARVAKDIQVPNGYYGNAFAFPMVPSEVGLVCDRLLGYALELVKEIKTQMTLEYIKSVVDLMVIKGQPCYNTDVGSFIVSDMTRIPSISHFSRSKNRGGEEGIVKSSRTSTDSVKPATLPPLSHHI</sequence>
<dbReference type="InterPro" id="IPR050317">
    <property type="entry name" value="Plant_Fungal_Acyltransferase"/>
</dbReference>
<dbReference type="Proteomes" id="UP001652623">
    <property type="component" value="Chromosome 6"/>
</dbReference>
<keyword evidence="3" id="KW-1185">Reference proteome</keyword>
<gene>
    <name evidence="4" type="primary">LOC107434548</name>
</gene>
<protein>
    <submittedName>
        <fullName evidence="4">Alcohol acyltransferase 16-like</fullName>
    </submittedName>
</protein>
<name>A0ABM4AAS6_ZIZJJ</name>
<dbReference type="PANTHER" id="PTHR31642:SF302">
    <property type="entry name" value="METHANOL O-ANTHRANILOYLTRANSFERASE-LIKE"/>
    <property type="match status" value="1"/>
</dbReference>
<organism evidence="3 4">
    <name type="scientific">Ziziphus jujuba</name>
    <name type="common">Chinese jujube</name>
    <name type="synonym">Ziziphus sativa</name>
    <dbReference type="NCBI Taxonomy" id="326968"/>
    <lineage>
        <taxon>Eukaryota</taxon>
        <taxon>Viridiplantae</taxon>
        <taxon>Streptophyta</taxon>
        <taxon>Embryophyta</taxon>
        <taxon>Tracheophyta</taxon>
        <taxon>Spermatophyta</taxon>
        <taxon>Magnoliopsida</taxon>
        <taxon>eudicotyledons</taxon>
        <taxon>Gunneridae</taxon>
        <taxon>Pentapetalae</taxon>
        <taxon>rosids</taxon>
        <taxon>fabids</taxon>
        <taxon>Rosales</taxon>
        <taxon>Rhamnaceae</taxon>
        <taxon>Paliureae</taxon>
        <taxon>Ziziphus</taxon>
    </lineage>
</organism>
<evidence type="ECO:0000313" key="4">
    <source>
        <dbReference type="RefSeq" id="XP_060673841.1"/>
    </source>
</evidence>
<evidence type="ECO:0000313" key="3">
    <source>
        <dbReference type="Proteomes" id="UP001652623"/>
    </source>
</evidence>
<dbReference type="GeneID" id="107434548"/>
<dbReference type="RefSeq" id="XP_060673841.1">
    <property type="nucleotide sequence ID" value="XM_060817858.1"/>
</dbReference>
<proteinExistence type="inferred from homology"/>
<reference evidence="4" key="1">
    <citation type="submission" date="2025-08" db="UniProtKB">
        <authorList>
            <consortium name="RefSeq"/>
        </authorList>
    </citation>
    <scope>IDENTIFICATION</scope>
    <source>
        <tissue evidence="4">Seedling</tissue>
    </source>
</reference>
<dbReference type="Gene3D" id="3.30.559.10">
    <property type="entry name" value="Chloramphenicol acetyltransferase-like domain"/>
    <property type="match status" value="1"/>
</dbReference>
<comment type="similarity">
    <text evidence="1">Belongs to the plant acyltransferase family.</text>
</comment>
<feature type="region of interest" description="Disordered" evidence="2">
    <location>
        <begin position="111"/>
        <end position="147"/>
    </location>
</feature>